<protein>
    <submittedName>
        <fullName evidence="2">Unnamed protein product</fullName>
    </submittedName>
</protein>
<evidence type="ECO:0000256" key="1">
    <source>
        <dbReference type="SAM" id="MobiDB-lite"/>
    </source>
</evidence>
<comment type="caution">
    <text evidence="2">The sequence shown here is derived from an EMBL/GenBank/DDBJ whole genome shotgun (WGS) entry which is preliminary data.</text>
</comment>
<dbReference type="Proteomes" id="UP001165121">
    <property type="component" value="Unassembled WGS sequence"/>
</dbReference>
<dbReference type="GO" id="GO:0006890">
    <property type="term" value="P:retrograde vesicle-mediated transport, Golgi to endoplasmic reticulum"/>
    <property type="evidence" value="ECO:0007669"/>
    <property type="project" value="InterPro"/>
</dbReference>
<evidence type="ECO:0000313" key="3">
    <source>
        <dbReference type="Proteomes" id="UP001165121"/>
    </source>
</evidence>
<reference evidence="2" key="1">
    <citation type="submission" date="2023-04" db="EMBL/GenBank/DDBJ databases">
        <title>Phytophthora fragariaefolia NBRC 109709.</title>
        <authorList>
            <person name="Ichikawa N."/>
            <person name="Sato H."/>
            <person name="Tonouchi N."/>
        </authorList>
    </citation>
    <scope>NUCLEOTIDE SEQUENCE</scope>
    <source>
        <strain evidence="2">NBRC 109709</strain>
    </source>
</reference>
<proteinExistence type="predicted"/>
<name>A0A9W6XZX2_9STRA</name>
<dbReference type="Pfam" id="PF04437">
    <property type="entry name" value="RINT1_TIP1"/>
    <property type="match status" value="1"/>
</dbReference>
<dbReference type="PANTHER" id="PTHR13520:SF0">
    <property type="entry name" value="RAD50-INTERACTING PROTEIN 1"/>
    <property type="match status" value="1"/>
</dbReference>
<gene>
    <name evidence="2" type="ORF">Pfra01_001901600</name>
</gene>
<accession>A0A9W6XZX2</accession>
<dbReference type="PANTHER" id="PTHR13520">
    <property type="entry name" value="RAD50-INTERACTING PROTEIN 1 RINT-1"/>
    <property type="match status" value="1"/>
</dbReference>
<dbReference type="GO" id="GO:0006888">
    <property type="term" value="P:endoplasmic reticulum to Golgi vesicle-mediated transport"/>
    <property type="evidence" value="ECO:0007669"/>
    <property type="project" value="InterPro"/>
</dbReference>
<evidence type="ECO:0000313" key="2">
    <source>
        <dbReference type="EMBL" id="GMF48793.1"/>
    </source>
</evidence>
<dbReference type="InterPro" id="IPR007528">
    <property type="entry name" value="RINT1_Tip20"/>
</dbReference>
<sequence>MLNSSRPLYTNRFVFFYSLCCTQHPPLLCHTLDEVLLFEQAIDDDVGYDSWASADRRAYPRCVDVFTSSNDVLFSWTTADVEYAHRVLSLSLDDGSSGDNYSRNRGGTIWQLEGDIYRGHEGSAPGLGQNLIPPAALRFVSLLDFLSQRFTLMETEEHRYLYVVQVHLPLLHRFGQLCDAHGRHLINALAKEPTGKAWGELFVVVNALQHLAHALATWEQSSVFLELSKKVARSETTRAQVLRMHMAYSKQVLARASAAVLATEEATAVRQALAGPGAMIGPTAALSAAYSVGSKTMMSLFRRAETDCKTDAQVAHAPSVDTAPPAAAPNGNESASTSINNHPEQDDPETLLFSHTIFERQISELKSLAVTLLEGVKDTLVRAVECDVRAYRLR</sequence>
<organism evidence="2 3">
    <name type="scientific">Phytophthora fragariaefolia</name>
    <dbReference type="NCBI Taxonomy" id="1490495"/>
    <lineage>
        <taxon>Eukaryota</taxon>
        <taxon>Sar</taxon>
        <taxon>Stramenopiles</taxon>
        <taxon>Oomycota</taxon>
        <taxon>Peronosporomycetes</taxon>
        <taxon>Peronosporales</taxon>
        <taxon>Peronosporaceae</taxon>
        <taxon>Phytophthora</taxon>
    </lineage>
</organism>
<dbReference type="AlphaFoldDB" id="A0A9W6XZX2"/>
<dbReference type="EMBL" id="BSXT01002408">
    <property type="protein sequence ID" value="GMF48793.1"/>
    <property type="molecule type" value="Genomic_DNA"/>
</dbReference>
<dbReference type="OrthoDB" id="2189254at2759"/>
<feature type="region of interest" description="Disordered" evidence="1">
    <location>
        <begin position="312"/>
        <end position="348"/>
    </location>
</feature>
<feature type="compositionally biased region" description="Polar residues" evidence="1">
    <location>
        <begin position="331"/>
        <end position="342"/>
    </location>
</feature>
<dbReference type="GO" id="GO:0060628">
    <property type="term" value="P:regulation of ER to Golgi vesicle-mediated transport"/>
    <property type="evidence" value="ECO:0007669"/>
    <property type="project" value="TreeGrafter"/>
</dbReference>
<keyword evidence="3" id="KW-1185">Reference proteome</keyword>
<dbReference type="GO" id="GO:0070939">
    <property type="term" value="C:Dsl1/NZR complex"/>
    <property type="evidence" value="ECO:0007669"/>
    <property type="project" value="InterPro"/>
</dbReference>